<dbReference type="PANTHER" id="PTHR46411:SF3">
    <property type="entry name" value="AAA+ ATPASE DOMAIN-CONTAINING PROTEIN"/>
    <property type="match status" value="1"/>
</dbReference>
<dbReference type="Pfam" id="PF00004">
    <property type="entry name" value="AAA"/>
    <property type="match status" value="1"/>
</dbReference>
<reference evidence="3" key="1">
    <citation type="journal article" date="2021" name="Nat. Commun.">
        <title>Genetic determinants of endophytism in the Arabidopsis root mycobiome.</title>
        <authorList>
            <person name="Mesny F."/>
            <person name="Miyauchi S."/>
            <person name="Thiergart T."/>
            <person name="Pickel B."/>
            <person name="Atanasova L."/>
            <person name="Karlsson M."/>
            <person name="Huettel B."/>
            <person name="Barry K.W."/>
            <person name="Haridas S."/>
            <person name="Chen C."/>
            <person name="Bauer D."/>
            <person name="Andreopoulos W."/>
            <person name="Pangilinan J."/>
            <person name="LaButti K."/>
            <person name="Riley R."/>
            <person name="Lipzen A."/>
            <person name="Clum A."/>
            <person name="Drula E."/>
            <person name="Henrissat B."/>
            <person name="Kohler A."/>
            <person name="Grigoriev I.V."/>
            <person name="Martin F.M."/>
            <person name="Hacquard S."/>
        </authorList>
    </citation>
    <scope>NUCLEOTIDE SEQUENCE</scope>
    <source>
        <strain evidence="3">MPI-CAGE-AT-0147</strain>
    </source>
</reference>
<dbReference type="SMART" id="SM00382">
    <property type="entry name" value="AAA"/>
    <property type="match status" value="1"/>
</dbReference>
<dbReference type="EMBL" id="JAGMUV010000001">
    <property type="protein sequence ID" value="KAH7176358.1"/>
    <property type="molecule type" value="Genomic_DNA"/>
</dbReference>
<dbReference type="PANTHER" id="PTHR46411">
    <property type="entry name" value="FAMILY ATPASE, PUTATIVE-RELATED"/>
    <property type="match status" value="1"/>
</dbReference>
<evidence type="ECO:0000313" key="4">
    <source>
        <dbReference type="Proteomes" id="UP000738349"/>
    </source>
</evidence>
<feature type="domain" description="AAA+ ATPase" evidence="2">
    <location>
        <begin position="491"/>
        <end position="618"/>
    </location>
</feature>
<sequence>MQTQSRISGACMRLGGGPHAPRFNDGDSSSHHMSNSMPTEEMEHEADSSVGEICEVRPMWTMTKDYCDCCIIWTDVKPFGRSPEEDQVIREARDSYAIVCGYHVFGDSWRVHQLWINNAELKAALANLLDDYPAVDCKAAMMQFKRPFLPFLHRWSAFLDLVENEVEVVARENLELLRGVLENELKDMFKEIAAFEDTGCISFGNIPLIFKPGYTLLNQETESQYAALLREVITVQNVETQDACQRLRVSQLDWDGRQCGVRESTWQILHYTGTRRLADMGIMPLDLHPSSVSISDRLIDKGRVFSRLRRSQFMSYNGKARDINRATNNHDWGEGTMTQMAERVIIDAKYYHDHEGGRPEKLHPLEGLDPKNVVPAPPKRIFIEGHQISASTKPYRHVQGEHYEADYKLKKPEYTPLTDRECLLAVPSVLGFALDSKIWCRFSVDCLEEIHWDTRAIDSLVIKEAEKRMILSFVANTGTAGFDDFVPGKGRGKVMLLAGPPGTGKTLTAETVSEHVQRPLYKLGVSDLGTKVNDVERNLKHALKRCALWNAILLVDEADVFLEARTTDNLERNQMVSVFLRLLEYYDGIMILTTNRHLSLDPAFESRIDIILAFPELDEPSRSRIWHNFLRTVDGGDELDEDVVAMIASVPLNGRQIKSAVKTAHVLAEGEDVPLNAEHIRTVVDLRNRATTLLGGAPLL</sequence>
<dbReference type="OrthoDB" id="10042665at2759"/>
<dbReference type="InterPro" id="IPR003593">
    <property type="entry name" value="AAA+_ATPase"/>
</dbReference>
<organism evidence="3 4">
    <name type="scientific">Dactylonectria macrodidyma</name>
    <dbReference type="NCBI Taxonomy" id="307937"/>
    <lineage>
        <taxon>Eukaryota</taxon>
        <taxon>Fungi</taxon>
        <taxon>Dikarya</taxon>
        <taxon>Ascomycota</taxon>
        <taxon>Pezizomycotina</taxon>
        <taxon>Sordariomycetes</taxon>
        <taxon>Hypocreomycetidae</taxon>
        <taxon>Hypocreales</taxon>
        <taxon>Nectriaceae</taxon>
        <taxon>Dactylonectria</taxon>
    </lineage>
</organism>
<dbReference type="InterPro" id="IPR027417">
    <property type="entry name" value="P-loop_NTPase"/>
</dbReference>
<dbReference type="InterPro" id="IPR003959">
    <property type="entry name" value="ATPase_AAA_core"/>
</dbReference>
<dbReference type="GO" id="GO:0005524">
    <property type="term" value="F:ATP binding"/>
    <property type="evidence" value="ECO:0007669"/>
    <property type="project" value="InterPro"/>
</dbReference>
<evidence type="ECO:0000256" key="1">
    <source>
        <dbReference type="SAM" id="MobiDB-lite"/>
    </source>
</evidence>
<proteinExistence type="predicted"/>
<dbReference type="CDD" id="cd19481">
    <property type="entry name" value="RecA-like_protease"/>
    <property type="match status" value="1"/>
</dbReference>
<evidence type="ECO:0000313" key="3">
    <source>
        <dbReference type="EMBL" id="KAH7176358.1"/>
    </source>
</evidence>
<gene>
    <name evidence="3" type="ORF">EDB81DRAFT_36280</name>
</gene>
<dbReference type="SUPFAM" id="SSF52540">
    <property type="entry name" value="P-loop containing nucleoside triphosphate hydrolases"/>
    <property type="match status" value="1"/>
</dbReference>
<keyword evidence="3" id="KW-0378">Hydrolase</keyword>
<dbReference type="GO" id="GO:0016887">
    <property type="term" value="F:ATP hydrolysis activity"/>
    <property type="evidence" value="ECO:0007669"/>
    <property type="project" value="InterPro"/>
</dbReference>
<dbReference type="Pfam" id="PF22942">
    <property type="entry name" value="DUF7025"/>
    <property type="match status" value="1"/>
</dbReference>
<dbReference type="AlphaFoldDB" id="A0A9P9FSL4"/>
<protein>
    <submittedName>
        <fullName evidence="3">P-loop containing nucleoside triphosphate hydrolase protein</fullName>
    </submittedName>
</protein>
<dbReference type="InterPro" id="IPR054289">
    <property type="entry name" value="DUF7025"/>
</dbReference>
<name>A0A9P9FSL4_9HYPO</name>
<dbReference type="Proteomes" id="UP000738349">
    <property type="component" value="Unassembled WGS sequence"/>
</dbReference>
<accession>A0A9P9FSL4</accession>
<dbReference type="Gene3D" id="3.40.50.300">
    <property type="entry name" value="P-loop containing nucleotide triphosphate hydrolases"/>
    <property type="match status" value="1"/>
</dbReference>
<keyword evidence="4" id="KW-1185">Reference proteome</keyword>
<comment type="caution">
    <text evidence="3">The sequence shown here is derived from an EMBL/GenBank/DDBJ whole genome shotgun (WGS) entry which is preliminary data.</text>
</comment>
<feature type="region of interest" description="Disordered" evidence="1">
    <location>
        <begin position="1"/>
        <end position="43"/>
    </location>
</feature>
<evidence type="ECO:0000259" key="2">
    <source>
        <dbReference type="SMART" id="SM00382"/>
    </source>
</evidence>